<dbReference type="RefSeq" id="WP_146805818.1">
    <property type="nucleotide sequence ID" value="NZ_BJUA01000005.1"/>
</dbReference>
<dbReference type="EMBL" id="BJUA01000005">
    <property type="protein sequence ID" value="GEK17544.1"/>
    <property type="molecule type" value="Genomic_DNA"/>
</dbReference>
<dbReference type="AlphaFoldDB" id="A0A510USA3"/>
<accession>A0A510USA3</accession>
<proteinExistence type="predicted"/>
<evidence type="ECO:0000313" key="2">
    <source>
        <dbReference type="Proteomes" id="UP000321386"/>
    </source>
</evidence>
<organism evidence="1 2">
    <name type="scientific">Cellulomonas persica</name>
    <dbReference type="NCBI Taxonomy" id="76861"/>
    <lineage>
        <taxon>Bacteria</taxon>
        <taxon>Bacillati</taxon>
        <taxon>Actinomycetota</taxon>
        <taxon>Actinomycetes</taxon>
        <taxon>Micrococcales</taxon>
        <taxon>Cellulomonadaceae</taxon>
        <taxon>Cellulomonas</taxon>
    </lineage>
</organism>
<comment type="caution">
    <text evidence="1">The sequence shown here is derived from an EMBL/GenBank/DDBJ whole genome shotgun (WGS) entry which is preliminary data.</text>
</comment>
<dbReference type="OrthoDB" id="3781094at2"/>
<evidence type="ECO:0000313" key="1">
    <source>
        <dbReference type="EMBL" id="GEK17544.1"/>
    </source>
</evidence>
<reference evidence="1 2" key="1">
    <citation type="submission" date="2019-07" db="EMBL/GenBank/DDBJ databases">
        <title>Whole genome shotgun sequence of Cellulomonas persica NBRC 101101.</title>
        <authorList>
            <person name="Hosoyama A."/>
            <person name="Uohara A."/>
            <person name="Ohji S."/>
            <person name="Ichikawa N."/>
        </authorList>
    </citation>
    <scope>NUCLEOTIDE SEQUENCE [LARGE SCALE GENOMIC DNA]</scope>
    <source>
        <strain evidence="1 2">NBRC 101101</strain>
    </source>
</reference>
<gene>
    <name evidence="1" type="ORF">CPE01_12770</name>
</gene>
<name>A0A510USA3_9CELL</name>
<sequence>MRLPPFSRVPALVALGGLIAGGLTGAFAGSALAGSQPDAGPAVPTAIAAPRVTVRYDPQHVVGDLLDALRPADSYAFTLTLDPQAPALTGAAARDGDRWDLVGRVEEAETVTEVRLVGDDAYVYVSGLTDGFGRTSRDEPGDAFVAAYIASFGPAQLATTLLETREAVVSVAAGGASVELDQVPAQPFDVVVDLRRATGAMGARFTTGATTNPYAMMRLWIGPDGLVRRYAEPATTLQVDFTEWGDDVAIAAPDDAVELDLGG</sequence>
<keyword evidence="2" id="KW-1185">Reference proteome</keyword>
<protein>
    <submittedName>
        <fullName evidence="1">Uncharacterized protein</fullName>
    </submittedName>
</protein>
<dbReference type="Gene3D" id="2.50.20.20">
    <property type="match status" value="1"/>
</dbReference>
<dbReference type="Proteomes" id="UP000321386">
    <property type="component" value="Unassembled WGS sequence"/>
</dbReference>